<keyword evidence="2" id="KW-1185">Reference proteome</keyword>
<name>A0AAE0VND8_9BIVA</name>
<gene>
    <name evidence="1" type="ORF">CHS0354_000885</name>
</gene>
<protein>
    <submittedName>
        <fullName evidence="1">Uncharacterized protein</fullName>
    </submittedName>
</protein>
<accession>A0AAE0VND8</accession>
<organism evidence="1 2">
    <name type="scientific">Potamilus streckersoni</name>
    <dbReference type="NCBI Taxonomy" id="2493646"/>
    <lineage>
        <taxon>Eukaryota</taxon>
        <taxon>Metazoa</taxon>
        <taxon>Spiralia</taxon>
        <taxon>Lophotrochozoa</taxon>
        <taxon>Mollusca</taxon>
        <taxon>Bivalvia</taxon>
        <taxon>Autobranchia</taxon>
        <taxon>Heteroconchia</taxon>
        <taxon>Palaeoheterodonta</taxon>
        <taxon>Unionida</taxon>
        <taxon>Unionoidea</taxon>
        <taxon>Unionidae</taxon>
        <taxon>Ambleminae</taxon>
        <taxon>Lampsilini</taxon>
        <taxon>Potamilus</taxon>
    </lineage>
</organism>
<proteinExistence type="predicted"/>
<reference evidence="1" key="1">
    <citation type="journal article" date="2021" name="Genome Biol. Evol.">
        <title>A High-Quality Reference Genome for a Parasitic Bivalve with Doubly Uniparental Inheritance (Bivalvia: Unionida).</title>
        <authorList>
            <person name="Smith C.H."/>
        </authorList>
    </citation>
    <scope>NUCLEOTIDE SEQUENCE</scope>
    <source>
        <strain evidence="1">CHS0354</strain>
    </source>
</reference>
<comment type="caution">
    <text evidence="1">The sequence shown here is derived from an EMBL/GenBank/DDBJ whole genome shotgun (WGS) entry which is preliminary data.</text>
</comment>
<reference evidence="1" key="2">
    <citation type="journal article" date="2021" name="Genome Biol. Evol.">
        <title>Developing a high-quality reference genome for a parasitic bivalve with doubly uniparental inheritance (Bivalvia: Unionida).</title>
        <authorList>
            <person name="Smith C.H."/>
        </authorList>
    </citation>
    <scope>NUCLEOTIDE SEQUENCE</scope>
    <source>
        <strain evidence="1">CHS0354</strain>
        <tissue evidence="1">Mantle</tissue>
    </source>
</reference>
<sequence length="77" mass="8903">MCAVRCDHIRNKALVDDLLVVAGREYYELMDEHTHSADGYLDLMKVVENTFWKIPWISMRIALWIVDGFDTLKCGGN</sequence>
<evidence type="ECO:0000313" key="2">
    <source>
        <dbReference type="Proteomes" id="UP001195483"/>
    </source>
</evidence>
<dbReference type="EMBL" id="JAEAOA010000093">
    <property type="protein sequence ID" value="KAK3584011.1"/>
    <property type="molecule type" value="Genomic_DNA"/>
</dbReference>
<dbReference type="Proteomes" id="UP001195483">
    <property type="component" value="Unassembled WGS sequence"/>
</dbReference>
<dbReference type="AlphaFoldDB" id="A0AAE0VND8"/>
<feature type="non-terminal residue" evidence="1">
    <location>
        <position position="77"/>
    </location>
</feature>
<reference evidence="1" key="3">
    <citation type="submission" date="2023-05" db="EMBL/GenBank/DDBJ databases">
        <authorList>
            <person name="Smith C.H."/>
        </authorList>
    </citation>
    <scope>NUCLEOTIDE SEQUENCE</scope>
    <source>
        <strain evidence="1">CHS0354</strain>
        <tissue evidence="1">Mantle</tissue>
    </source>
</reference>
<evidence type="ECO:0000313" key="1">
    <source>
        <dbReference type="EMBL" id="KAK3584011.1"/>
    </source>
</evidence>